<proteinExistence type="predicted"/>
<dbReference type="AlphaFoldDB" id="A0A1G5WN96"/>
<reference evidence="1 2" key="1">
    <citation type="submission" date="2016-10" db="EMBL/GenBank/DDBJ databases">
        <authorList>
            <person name="Varghese N."/>
            <person name="Submissions S."/>
        </authorList>
    </citation>
    <scope>NUCLEOTIDE SEQUENCE [LARGE SCALE GENOMIC DNA]</scope>
    <source>
        <strain evidence="1 2">DSM 16643</strain>
    </source>
</reference>
<protein>
    <submittedName>
        <fullName evidence="1">Uncharacterized protein</fullName>
    </submittedName>
</protein>
<keyword evidence="2" id="KW-1185">Reference proteome</keyword>
<evidence type="ECO:0000313" key="2">
    <source>
        <dbReference type="Proteomes" id="UP000323439"/>
    </source>
</evidence>
<name>A0A1G5WN96_9EURY</name>
<gene>
    <name evidence="1" type="ORF">SAMN02910315_01520</name>
</gene>
<dbReference type="Proteomes" id="UP000323439">
    <property type="component" value="Unassembled WGS sequence"/>
</dbReference>
<accession>A0A1G5WN96</accession>
<dbReference type="EMBL" id="FMXB01000011">
    <property type="protein sequence ID" value="SDA59410.1"/>
    <property type="molecule type" value="Genomic_DNA"/>
</dbReference>
<sequence length="87" mass="10139">MKNSDIMEVNKDRINYHNKDTRIKIGLHNHGNMLLKHIGIDEQIEEIEERDMTTLEGENIKLDFRARLNSGKSLNVEGESDVVEIRH</sequence>
<evidence type="ECO:0000313" key="1">
    <source>
        <dbReference type="EMBL" id="SDA59410.1"/>
    </source>
</evidence>
<organism evidence="1 2">
    <name type="scientific">Methanobrevibacter millerae</name>
    <dbReference type="NCBI Taxonomy" id="230361"/>
    <lineage>
        <taxon>Archaea</taxon>
        <taxon>Methanobacteriati</taxon>
        <taxon>Methanobacteriota</taxon>
        <taxon>Methanomada group</taxon>
        <taxon>Methanobacteria</taxon>
        <taxon>Methanobacteriales</taxon>
        <taxon>Methanobacteriaceae</taxon>
        <taxon>Methanobrevibacter</taxon>
    </lineage>
</organism>